<dbReference type="KEGG" id="camu:CA2015_4097"/>
<keyword evidence="4" id="KW-1134">Transmembrane beta strand</keyword>
<dbReference type="GO" id="GO:0015562">
    <property type="term" value="F:efflux transmembrane transporter activity"/>
    <property type="evidence" value="ECO:0007669"/>
    <property type="project" value="InterPro"/>
</dbReference>
<dbReference type="OrthoDB" id="9811587at2"/>
<dbReference type="EMBL" id="CP012040">
    <property type="protein sequence ID" value="AKP53454.1"/>
    <property type="molecule type" value="Genomic_DNA"/>
</dbReference>
<evidence type="ECO:0000256" key="2">
    <source>
        <dbReference type="ARBA" id="ARBA00007613"/>
    </source>
</evidence>
<dbReference type="PANTHER" id="PTHR30026">
    <property type="entry name" value="OUTER MEMBRANE PROTEIN TOLC"/>
    <property type="match status" value="1"/>
</dbReference>
<feature type="coiled-coil region" evidence="8">
    <location>
        <begin position="356"/>
        <end position="390"/>
    </location>
</feature>
<dbReference type="SUPFAM" id="SSF56954">
    <property type="entry name" value="Outer membrane efflux proteins (OEP)"/>
    <property type="match status" value="1"/>
</dbReference>
<dbReference type="Gene3D" id="1.20.1600.10">
    <property type="entry name" value="Outer membrane efflux proteins (OEP)"/>
    <property type="match status" value="1"/>
</dbReference>
<dbReference type="STRING" id="320787.CA2015_4097"/>
<dbReference type="InterPro" id="IPR003423">
    <property type="entry name" value="OMP_efflux"/>
</dbReference>
<evidence type="ECO:0000256" key="5">
    <source>
        <dbReference type="ARBA" id="ARBA00022692"/>
    </source>
</evidence>
<organism evidence="10 11">
    <name type="scientific">Cyclobacterium amurskyense</name>
    <dbReference type="NCBI Taxonomy" id="320787"/>
    <lineage>
        <taxon>Bacteria</taxon>
        <taxon>Pseudomonadati</taxon>
        <taxon>Bacteroidota</taxon>
        <taxon>Cytophagia</taxon>
        <taxon>Cytophagales</taxon>
        <taxon>Cyclobacteriaceae</taxon>
        <taxon>Cyclobacterium</taxon>
    </lineage>
</organism>
<evidence type="ECO:0000256" key="8">
    <source>
        <dbReference type="SAM" id="Coils"/>
    </source>
</evidence>
<evidence type="ECO:0000256" key="6">
    <source>
        <dbReference type="ARBA" id="ARBA00023136"/>
    </source>
</evidence>
<dbReference type="InterPro" id="IPR051906">
    <property type="entry name" value="TolC-like"/>
</dbReference>
<reference evidence="10 11" key="1">
    <citation type="submission" date="2015-07" db="EMBL/GenBank/DDBJ databases">
        <authorList>
            <person name="Kim K.M."/>
        </authorList>
    </citation>
    <scope>NUCLEOTIDE SEQUENCE [LARGE SCALE GENOMIC DNA]</scope>
    <source>
        <strain evidence="10 11">KCTC 12363</strain>
    </source>
</reference>
<evidence type="ECO:0000313" key="11">
    <source>
        <dbReference type="Proteomes" id="UP000036520"/>
    </source>
</evidence>
<evidence type="ECO:0000256" key="9">
    <source>
        <dbReference type="SAM" id="SignalP"/>
    </source>
</evidence>
<keyword evidence="8" id="KW-0175">Coiled coil</keyword>
<evidence type="ECO:0000313" key="10">
    <source>
        <dbReference type="EMBL" id="AKP53454.1"/>
    </source>
</evidence>
<feature type="signal peptide" evidence="9">
    <location>
        <begin position="1"/>
        <end position="21"/>
    </location>
</feature>
<dbReference type="GO" id="GO:0015288">
    <property type="term" value="F:porin activity"/>
    <property type="evidence" value="ECO:0007669"/>
    <property type="project" value="TreeGrafter"/>
</dbReference>
<dbReference type="Proteomes" id="UP000036520">
    <property type="component" value="Chromosome"/>
</dbReference>
<keyword evidence="11" id="KW-1185">Reference proteome</keyword>
<evidence type="ECO:0000256" key="7">
    <source>
        <dbReference type="ARBA" id="ARBA00023237"/>
    </source>
</evidence>
<evidence type="ECO:0000256" key="1">
    <source>
        <dbReference type="ARBA" id="ARBA00004442"/>
    </source>
</evidence>
<proteinExistence type="inferred from homology"/>
<dbReference type="Pfam" id="PF02321">
    <property type="entry name" value="OEP"/>
    <property type="match status" value="2"/>
</dbReference>
<keyword evidence="7" id="KW-0998">Cell outer membrane</keyword>
<sequence length="448" mass="51634">MALKLKAFLLLLSFFTLKVQAQSSWSLEECVAYAMAHNLEVKDFEYVSQSGKENYRQSIRNLLPRIDASTGYNINYGRSTDPFTNDVVTNEFFSNGYSLSSSIDLFQGFLKMNAIKTSRFIYEANLQETLQQKYLLAFRVMRAFYDVRFFEELVEVAKGQTEVSQANYNLVKRQIELGLKAGADLYESESLLLSDKLNLTQSENKLELAKLQLMQEMNLEERENFFVASKKQEGGFQKVFQAIHTDSIYQQAESFLPLLKAQEFRVNAARKQIDVNRAYLYPSLSLYANIGTGYFQTTRDTLGNTIEFRNQIRDNTYRAVGLSLNIPISRGWSTRSRIKQSKIDLLRVENNFEIQKQTVYNDIQQLVVENKALQNEYAQSLQKVKAQELTFLIAQRRYEKGLISILELTTAKNLFSAAQNENLEVGLRLEVNNSTIDFYRGVSLFNIQ</sequence>
<dbReference type="RefSeq" id="WP_048643559.1">
    <property type="nucleotide sequence ID" value="NZ_CP012040.1"/>
</dbReference>
<dbReference type="AlphaFoldDB" id="A0A0H4PH13"/>
<name>A0A0H4PH13_9BACT</name>
<keyword evidence="5" id="KW-0812">Transmembrane</keyword>
<dbReference type="GO" id="GO:0009279">
    <property type="term" value="C:cell outer membrane"/>
    <property type="evidence" value="ECO:0007669"/>
    <property type="project" value="UniProtKB-SubCell"/>
</dbReference>
<dbReference type="GO" id="GO:1990281">
    <property type="term" value="C:efflux pump complex"/>
    <property type="evidence" value="ECO:0007669"/>
    <property type="project" value="TreeGrafter"/>
</dbReference>
<feature type="chain" id="PRO_5005208830" evidence="9">
    <location>
        <begin position="22"/>
        <end position="448"/>
    </location>
</feature>
<dbReference type="PANTHER" id="PTHR30026:SF20">
    <property type="entry name" value="OUTER MEMBRANE PROTEIN TOLC"/>
    <property type="match status" value="1"/>
</dbReference>
<gene>
    <name evidence="10" type="ORF">CA2015_4097</name>
</gene>
<evidence type="ECO:0000256" key="4">
    <source>
        <dbReference type="ARBA" id="ARBA00022452"/>
    </source>
</evidence>
<keyword evidence="6" id="KW-0472">Membrane</keyword>
<protein>
    <submittedName>
        <fullName evidence="10">Outer membrane efflux protein</fullName>
    </submittedName>
</protein>
<evidence type="ECO:0000256" key="3">
    <source>
        <dbReference type="ARBA" id="ARBA00022448"/>
    </source>
</evidence>
<keyword evidence="3" id="KW-0813">Transport</keyword>
<comment type="similarity">
    <text evidence="2">Belongs to the outer membrane factor (OMF) (TC 1.B.17) family.</text>
</comment>
<keyword evidence="9" id="KW-0732">Signal</keyword>
<accession>A0A0H4PH13</accession>
<comment type="subcellular location">
    <subcellularLocation>
        <location evidence="1">Cell outer membrane</location>
    </subcellularLocation>
</comment>